<keyword evidence="2" id="KW-0805">Transcription regulation</keyword>
<feature type="domain" description="HTH lysR-type" evidence="5">
    <location>
        <begin position="1"/>
        <end position="58"/>
    </location>
</feature>
<dbReference type="InterPro" id="IPR005119">
    <property type="entry name" value="LysR_subst-bd"/>
</dbReference>
<evidence type="ECO:0000259" key="5">
    <source>
        <dbReference type="PROSITE" id="PS50931"/>
    </source>
</evidence>
<evidence type="ECO:0000313" key="7">
    <source>
        <dbReference type="EMBL" id="NHA33100.1"/>
    </source>
</evidence>
<evidence type="ECO:0000256" key="2">
    <source>
        <dbReference type="ARBA" id="ARBA00023015"/>
    </source>
</evidence>
<keyword evidence="3" id="KW-0238">DNA-binding</keyword>
<evidence type="ECO:0000256" key="3">
    <source>
        <dbReference type="ARBA" id="ARBA00023125"/>
    </source>
</evidence>
<comment type="similarity">
    <text evidence="1">Belongs to the LysR transcriptional regulatory family.</text>
</comment>
<dbReference type="EMBL" id="UHEF01000001">
    <property type="protein sequence ID" value="SUM85943.1"/>
    <property type="molecule type" value="Genomic_DNA"/>
</dbReference>
<sequence>MKEQDYKILSLLHQEKNLTRVAEKLFISQPALTYRVKKIEQEFGISLTKKFGKNIEFTPEGEYLIQFSNKILHDIQNLKNSISEIKSSIPNSFKLGANHNFIKYHLPFILKGFLSIEPNLKMNIDSGWSSEVMQKLENNELDVAIITGDYQWCGKKIFLKKGPITLISSRPINLDSLPEIPRINYKPQKNYKAYVELEYSITKLINDWWQSRYNVEGNIVIESDKVELCKKLVQEQMGYSIIPYTCIDKNEEFYQYNLVDRKGRELYRKTWLFYRESAKENNHVHNFIEYCENYFC</sequence>
<evidence type="ECO:0000256" key="4">
    <source>
        <dbReference type="ARBA" id="ARBA00023163"/>
    </source>
</evidence>
<accession>A0A7Z7QMB3</accession>
<dbReference type="Gene3D" id="1.10.10.10">
    <property type="entry name" value="Winged helix-like DNA-binding domain superfamily/Winged helix DNA-binding domain"/>
    <property type="match status" value="1"/>
</dbReference>
<evidence type="ECO:0000313" key="8">
    <source>
        <dbReference type="EMBL" id="SUM85943.1"/>
    </source>
</evidence>
<dbReference type="InterPro" id="IPR036390">
    <property type="entry name" value="WH_DNA-bd_sf"/>
</dbReference>
<evidence type="ECO:0000313" key="6">
    <source>
        <dbReference type="EMBL" id="CAD7358517.1"/>
    </source>
</evidence>
<proteinExistence type="inferred from homology"/>
<gene>
    <name evidence="8" type="primary">cbl</name>
    <name evidence="7" type="ORF">C1O36_00920</name>
    <name evidence="8" type="ORF">NCTC12218_00098</name>
</gene>
<dbReference type="PANTHER" id="PTHR30126">
    <property type="entry name" value="HTH-TYPE TRANSCRIPTIONAL REGULATOR"/>
    <property type="match status" value="1"/>
</dbReference>
<dbReference type="Proteomes" id="UP000264146">
    <property type="component" value="Chromosome"/>
</dbReference>
<reference evidence="6 9" key="3">
    <citation type="submission" date="2020-11" db="EMBL/GenBank/DDBJ databases">
        <authorList>
            <consortium name="Pathogen Informatics"/>
        </authorList>
    </citation>
    <scope>NUCLEOTIDE SEQUENCE [LARGE SCALE GENOMIC DNA]</scope>
    <source>
        <strain evidence="6 9">NCTC12218</strain>
    </source>
</reference>
<keyword evidence="10" id="KW-1185">Reference proteome</keyword>
<evidence type="ECO:0000256" key="1">
    <source>
        <dbReference type="ARBA" id="ARBA00009437"/>
    </source>
</evidence>
<dbReference type="Proteomes" id="UP000572988">
    <property type="component" value="Unassembled WGS sequence"/>
</dbReference>
<reference evidence="7 10" key="1">
    <citation type="submission" date="2018-01" db="EMBL/GenBank/DDBJ databases">
        <title>Complete genome sequence of Staphylococcus Scheliferi isolated from human.</title>
        <authorList>
            <person name="Abouelkhair M.A."/>
            <person name="Bemis D.A."/>
            <person name="Kania S.A."/>
        </authorList>
    </citation>
    <scope>NUCLEOTIDE SEQUENCE [LARGE SCALE GENOMIC DNA]</scope>
    <source>
        <strain evidence="7 10">ATCC 43808</strain>
    </source>
</reference>
<dbReference type="PANTHER" id="PTHR30126:SF78">
    <property type="entry name" value="HTH LYSR-TYPE DOMAIN-CONTAINING PROTEIN"/>
    <property type="match status" value="1"/>
</dbReference>
<evidence type="ECO:0000313" key="9">
    <source>
        <dbReference type="Proteomes" id="UP000264146"/>
    </source>
</evidence>
<dbReference type="PRINTS" id="PR00039">
    <property type="entry name" value="HTHLYSR"/>
</dbReference>
<dbReference type="SUPFAM" id="SSF46785">
    <property type="entry name" value="Winged helix' DNA-binding domain"/>
    <property type="match status" value="1"/>
</dbReference>
<dbReference type="PROSITE" id="PS50931">
    <property type="entry name" value="HTH_LYSR"/>
    <property type="match status" value="1"/>
</dbReference>
<dbReference type="InterPro" id="IPR000847">
    <property type="entry name" value="LysR_HTH_N"/>
</dbReference>
<dbReference type="AlphaFoldDB" id="A0A7Z7QMB3"/>
<dbReference type="Pfam" id="PF00126">
    <property type="entry name" value="HTH_1"/>
    <property type="match status" value="1"/>
</dbReference>
<reference evidence="8" key="2">
    <citation type="submission" date="2018-06" db="EMBL/GenBank/DDBJ databases">
        <authorList>
            <consortium name="Pathogen Informatics"/>
            <person name="Doyle S."/>
        </authorList>
    </citation>
    <scope>NUCLEOTIDE SEQUENCE [LARGE SCALE GENOMIC DNA]</scope>
    <source>
        <strain evidence="8">NCTC12218</strain>
    </source>
</reference>
<name>A0A7Z7QMB3_STASC</name>
<keyword evidence="4" id="KW-0804">Transcription</keyword>
<dbReference type="RefSeq" id="WP_016425816.1">
    <property type="nucleotide sequence ID" value="NZ_CABKRV010000002.1"/>
</dbReference>
<dbReference type="Pfam" id="PF03466">
    <property type="entry name" value="LysR_substrate"/>
    <property type="match status" value="1"/>
</dbReference>
<dbReference type="GO" id="GO:0003700">
    <property type="term" value="F:DNA-binding transcription factor activity"/>
    <property type="evidence" value="ECO:0007669"/>
    <property type="project" value="InterPro"/>
</dbReference>
<dbReference type="CDD" id="cd05466">
    <property type="entry name" value="PBP2_LTTR_substrate"/>
    <property type="match status" value="1"/>
</dbReference>
<dbReference type="GO" id="GO:0000976">
    <property type="term" value="F:transcription cis-regulatory region binding"/>
    <property type="evidence" value="ECO:0007669"/>
    <property type="project" value="TreeGrafter"/>
</dbReference>
<dbReference type="EMBL" id="POVK01000002">
    <property type="protein sequence ID" value="NHA33100.1"/>
    <property type="molecule type" value="Genomic_DNA"/>
</dbReference>
<organism evidence="8">
    <name type="scientific">Staphylococcus schleiferi</name>
    <dbReference type="NCBI Taxonomy" id="1295"/>
    <lineage>
        <taxon>Bacteria</taxon>
        <taxon>Bacillati</taxon>
        <taxon>Bacillota</taxon>
        <taxon>Bacilli</taxon>
        <taxon>Bacillales</taxon>
        <taxon>Staphylococcaceae</taxon>
        <taxon>Staphylococcus</taxon>
    </lineage>
</organism>
<evidence type="ECO:0000313" key="10">
    <source>
        <dbReference type="Proteomes" id="UP000572988"/>
    </source>
</evidence>
<protein>
    <submittedName>
        <fullName evidence="7 8">Transcriptional regulator</fullName>
    </submittedName>
</protein>
<dbReference type="InterPro" id="IPR036388">
    <property type="entry name" value="WH-like_DNA-bd_sf"/>
</dbReference>
<dbReference type="Gene3D" id="3.40.190.290">
    <property type="match status" value="1"/>
</dbReference>
<dbReference type="SUPFAM" id="SSF53850">
    <property type="entry name" value="Periplasmic binding protein-like II"/>
    <property type="match status" value="1"/>
</dbReference>
<dbReference type="EMBL" id="LR962863">
    <property type="protein sequence ID" value="CAD7358517.1"/>
    <property type="molecule type" value="Genomic_DNA"/>
</dbReference>